<proteinExistence type="predicted"/>
<evidence type="ECO:0000259" key="2">
    <source>
        <dbReference type="PROSITE" id="PS51301"/>
    </source>
</evidence>
<evidence type="ECO:0000313" key="4">
    <source>
        <dbReference type="Proteomes" id="UP000245618"/>
    </source>
</evidence>
<dbReference type="Pfam" id="PF04383">
    <property type="entry name" value="KilA-N"/>
    <property type="match status" value="1"/>
</dbReference>
<feature type="coiled-coil region" evidence="1">
    <location>
        <begin position="222"/>
        <end position="253"/>
    </location>
</feature>
<organism evidence="3 4">
    <name type="scientific">Flavobacterium laiguense</name>
    <dbReference type="NCBI Taxonomy" id="2169409"/>
    <lineage>
        <taxon>Bacteria</taxon>
        <taxon>Pseudomonadati</taxon>
        <taxon>Bacteroidota</taxon>
        <taxon>Flavobacteriia</taxon>
        <taxon>Flavobacteriales</taxon>
        <taxon>Flavobacteriaceae</taxon>
        <taxon>Flavobacterium</taxon>
    </lineage>
</organism>
<keyword evidence="3" id="KW-0238">DNA-binding</keyword>
<dbReference type="AlphaFoldDB" id="A0A2U1K014"/>
<dbReference type="InterPro" id="IPR017880">
    <property type="entry name" value="KilA_N"/>
</dbReference>
<reference evidence="3 4" key="1">
    <citation type="submission" date="2018-04" db="EMBL/GenBank/DDBJ databases">
        <title>Flavobacterium sp. nov., isolated from glacier ice.</title>
        <authorList>
            <person name="Liu Q."/>
            <person name="Xin Y.-H."/>
        </authorList>
    </citation>
    <scope>NUCLEOTIDE SEQUENCE [LARGE SCALE GENOMIC DNA]</scope>
    <source>
        <strain evidence="3 4">LB2P30</strain>
    </source>
</reference>
<keyword evidence="1" id="KW-0175">Coiled coil</keyword>
<dbReference type="SMART" id="SM01252">
    <property type="entry name" value="KilA-N"/>
    <property type="match status" value="1"/>
</dbReference>
<dbReference type="PROSITE" id="PS51301">
    <property type="entry name" value="KILA_N"/>
    <property type="match status" value="1"/>
</dbReference>
<dbReference type="OrthoDB" id="9810290at2"/>
<dbReference type="InterPro" id="IPR018004">
    <property type="entry name" value="KilA/APSES_HTH"/>
</dbReference>
<sequence>MAKINVKNTEITIFVQNDIDFISLTDMSGSFKEGSALIGKWITNKNTLEYLGIWERIYNPDFNYPEFGVIENSAGINRFVMSVGQWIERTQAKGLLVKAGRYGGTFAHKDIAFHFAMWLSPEFQIHLIKEFQRLKEDEHQNIGWTAKRELSKINYHIHTDAVKQNLIPRELTSQQTAIIYANEADVLNMALFGVTAKLWRDKNPDLKGNCRDYASINELICLSNLENLNAHFINEKQQQNERLTKLNQIAIHQMSILEKVTPKFLK</sequence>
<evidence type="ECO:0000256" key="1">
    <source>
        <dbReference type="SAM" id="Coils"/>
    </source>
</evidence>
<evidence type="ECO:0000313" key="3">
    <source>
        <dbReference type="EMBL" id="PWA10811.1"/>
    </source>
</evidence>
<dbReference type="RefSeq" id="WP_116760453.1">
    <property type="nucleotide sequence ID" value="NZ_QCZH01000002.1"/>
</dbReference>
<dbReference type="EMBL" id="QCZH01000002">
    <property type="protein sequence ID" value="PWA10811.1"/>
    <property type="molecule type" value="Genomic_DNA"/>
</dbReference>
<keyword evidence="4" id="KW-1185">Reference proteome</keyword>
<protein>
    <submittedName>
        <fullName evidence="3">DNA-binding protein</fullName>
    </submittedName>
</protein>
<feature type="domain" description="KilA-N" evidence="2">
    <location>
        <begin position="1"/>
        <end position="134"/>
    </location>
</feature>
<dbReference type="GO" id="GO:0003677">
    <property type="term" value="F:DNA binding"/>
    <property type="evidence" value="ECO:0007669"/>
    <property type="project" value="UniProtKB-KW"/>
</dbReference>
<comment type="caution">
    <text evidence="3">The sequence shown here is derived from an EMBL/GenBank/DDBJ whole genome shotgun (WGS) entry which is preliminary data.</text>
</comment>
<accession>A0A2U1K014</accession>
<dbReference type="Proteomes" id="UP000245618">
    <property type="component" value="Unassembled WGS sequence"/>
</dbReference>
<name>A0A2U1K014_9FLAO</name>
<gene>
    <name evidence="3" type="ORF">DB891_02995</name>
</gene>